<protein>
    <submittedName>
        <fullName evidence="2">Uncharacterized protein</fullName>
    </submittedName>
</protein>
<dbReference type="OrthoDB" id="9006417at2"/>
<sequence>MVRTDLAVLVGVAILALVSLLACGFYVHRCSDRYRSRNRKRRSGAPIKVRPAIQRIDDLRAKAEATMGTQLSHRCKTSLYRVISGHGRDESIVFLMADSRIAAQKEAIAALAAIHCIAPHDVSLHGLASFRDLIDGGVSEDEDLRIFEVAWEGASVTVWAEHPLFLTDDPSLLGKWAELYGDLARELATTAIERARS</sequence>
<keyword evidence="1" id="KW-0812">Transmembrane</keyword>
<dbReference type="AlphaFoldDB" id="A0A1N6JYM4"/>
<dbReference type="PROSITE" id="PS51257">
    <property type="entry name" value="PROKAR_LIPOPROTEIN"/>
    <property type="match status" value="1"/>
</dbReference>
<evidence type="ECO:0000313" key="3">
    <source>
        <dbReference type="Proteomes" id="UP000184693"/>
    </source>
</evidence>
<keyword evidence="1" id="KW-1133">Transmembrane helix</keyword>
<organism evidence="2 3">
    <name type="scientific">Paraburkholderia phenazinium</name>
    <dbReference type="NCBI Taxonomy" id="60549"/>
    <lineage>
        <taxon>Bacteria</taxon>
        <taxon>Pseudomonadati</taxon>
        <taxon>Pseudomonadota</taxon>
        <taxon>Betaproteobacteria</taxon>
        <taxon>Burkholderiales</taxon>
        <taxon>Burkholderiaceae</taxon>
        <taxon>Paraburkholderia</taxon>
    </lineage>
</organism>
<gene>
    <name evidence="2" type="ORF">SAMN05444168_5394</name>
</gene>
<proteinExistence type="predicted"/>
<evidence type="ECO:0000256" key="1">
    <source>
        <dbReference type="SAM" id="Phobius"/>
    </source>
</evidence>
<evidence type="ECO:0000313" key="2">
    <source>
        <dbReference type="EMBL" id="SIO49146.1"/>
    </source>
</evidence>
<dbReference type="Proteomes" id="UP000184693">
    <property type="component" value="Unassembled WGS sequence"/>
</dbReference>
<dbReference type="EMBL" id="FSRM01000002">
    <property type="protein sequence ID" value="SIO49146.1"/>
    <property type="molecule type" value="Genomic_DNA"/>
</dbReference>
<name>A0A1N6JYM4_9BURK</name>
<keyword evidence="1" id="KW-0472">Membrane</keyword>
<accession>A0A1N6JYM4</accession>
<reference evidence="2 3" key="1">
    <citation type="submission" date="2016-11" db="EMBL/GenBank/DDBJ databases">
        <authorList>
            <person name="Jaros S."/>
            <person name="Januszkiewicz K."/>
            <person name="Wedrychowicz H."/>
        </authorList>
    </citation>
    <scope>NUCLEOTIDE SEQUENCE [LARGE SCALE GENOMIC DNA]</scope>
    <source>
        <strain evidence="2 3">GAS86</strain>
    </source>
</reference>
<feature type="transmembrane region" description="Helical" evidence="1">
    <location>
        <begin position="6"/>
        <end position="27"/>
    </location>
</feature>